<dbReference type="OrthoDB" id="9793421at2"/>
<proteinExistence type="predicted"/>
<feature type="modified residue" description="4-aspartylphosphate" evidence="1">
    <location>
        <position position="56"/>
    </location>
</feature>
<sequence length="143" mass="15777">MNLTTILVVDDSVTIRAMLEVLLEQDKSLRIVGIASDAEETFHLIRETDPDVITLDVAMPGMDGMAVLERIMKEEPRPVIMLSSLMREGDPMRVEAEAKGAAGCFNKSRMVTQAAELIAMIKDVAYQRGHRGDIPRLPLSARA</sequence>
<gene>
    <name evidence="3" type="ORF">EQG66_10545</name>
</gene>
<dbReference type="SMART" id="SM00448">
    <property type="entry name" value="REC"/>
    <property type="match status" value="1"/>
</dbReference>
<dbReference type="Pfam" id="PF00072">
    <property type="entry name" value="Response_reg"/>
    <property type="match status" value="1"/>
</dbReference>
<dbReference type="Proteomes" id="UP000290958">
    <property type="component" value="Unassembled WGS sequence"/>
</dbReference>
<organism evidence="3 4">
    <name type="scientific">Sphingobium fluviale</name>
    <dbReference type="NCBI Taxonomy" id="2506423"/>
    <lineage>
        <taxon>Bacteria</taxon>
        <taxon>Pseudomonadati</taxon>
        <taxon>Pseudomonadota</taxon>
        <taxon>Alphaproteobacteria</taxon>
        <taxon>Sphingomonadales</taxon>
        <taxon>Sphingomonadaceae</taxon>
        <taxon>Sphingobium</taxon>
    </lineage>
</organism>
<dbReference type="InterPro" id="IPR011006">
    <property type="entry name" value="CheY-like_superfamily"/>
</dbReference>
<dbReference type="PANTHER" id="PTHR42872:SF6">
    <property type="entry name" value="PROTEIN-GLUTAMATE METHYLESTERASE_PROTEIN-GLUTAMINE GLUTAMINASE"/>
    <property type="match status" value="1"/>
</dbReference>
<dbReference type="Gene3D" id="3.40.50.2300">
    <property type="match status" value="1"/>
</dbReference>
<dbReference type="RefSeq" id="WP_129404557.1">
    <property type="nucleotide sequence ID" value="NZ_SBKP01000010.1"/>
</dbReference>
<feature type="domain" description="Response regulatory" evidence="2">
    <location>
        <begin position="5"/>
        <end position="122"/>
    </location>
</feature>
<dbReference type="PROSITE" id="PS50110">
    <property type="entry name" value="RESPONSE_REGULATORY"/>
    <property type="match status" value="1"/>
</dbReference>
<protein>
    <submittedName>
        <fullName evidence="3">Response regulator</fullName>
    </submittedName>
</protein>
<keyword evidence="4" id="KW-1185">Reference proteome</keyword>
<evidence type="ECO:0000313" key="3">
    <source>
        <dbReference type="EMBL" id="RXR28195.1"/>
    </source>
</evidence>
<dbReference type="CDD" id="cd17541">
    <property type="entry name" value="REC_CheB-like"/>
    <property type="match status" value="1"/>
</dbReference>
<evidence type="ECO:0000259" key="2">
    <source>
        <dbReference type="PROSITE" id="PS50110"/>
    </source>
</evidence>
<dbReference type="PANTHER" id="PTHR42872">
    <property type="entry name" value="PROTEIN-GLUTAMATE METHYLESTERASE/PROTEIN-GLUTAMINE GLUTAMINASE"/>
    <property type="match status" value="1"/>
</dbReference>
<dbReference type="AlphaFoldDB" id="A0A4Q1KFZ9"/>
<dbReference type="InterPro" id="IPR001789">
    <property type="entry name" value="Sig_transdc_resp-reg_receiver"/>
</dbReference>
<accession>A0A4Q1KFZ9</accession>
<reference evidence="4" key="1">
    <citation type="submission" date="2019-01" db="EMBL/GenBank/DDBJ databases">
        <title>Cytophagaceae bacterium strain CAR-16.</title>
        <authorList>
            <person name="Chen W.-M."/>
        </authorList>
    </citation>
    <scope>NUCLEOTIDE SEQUENCE [LARGE SCALE GENOMIC DNA]</scope>
    <source>
        <strain evidence="4">CHR27</strain>
    </source>
</reference>
<comment type="caution">
    <text evidence="3">The sequence shown here is derived from an EMBL/GenBank/DDBJ whole genome shotgun (WGS) entry which is preliminary data.</text>
</comment>
<dbReference type="GO" id="GO:0000160">
    <property type="term" value="P:phosphorelay signal transduction system"/>
    <property type="evidence" value="ECO:0007669"/>
    <property type="project" value="InterPro"/>
</dbReference>
<evidence type="ECO:0000313" key="4">
    <source>
        <dbReference type="Proteomes" id="UP000290958"/>
    </source>
</evidence>
<dbReference type="SUPFAM" id="SSF52172">
    <property type="entry name" value="CheY-like"/>
    <property type="match status" value="1"/>
</dbReference>
<name>A0A4Q1KFZ9_9SPHN</name>
<evidence type="ECO:0000256" key="1">
    <source>
        <dbReference type="PROSITE-ProRule" id="PRU00169"/>
    </source>
</evidence>
<keyword evidence="1" id="KW-0597">Phosphoprotein</keyword>
<dbReference type="EMBL" id="SBKP01000010">
    <property type="protein sequence ID" value="RXR28195.1"/>
    <property type="molecule type" value="Genomic_DNA"/>
</dbReference>